<evidence type="ECO:0000256" key="15">
    <source>
        <dbReference type="PIRSR" id="PIRSR602401-1"/>
    </source>
</evidence>
<feature type="binding site" description="axial binding residue" evidence="15">
    <location>
        <position position="452"/>
    </location>
    <ligand>
        <name>heme</name>
        <dbReference type="ChEBI" id="CHEBI:30413"/>
    </ligand>
    <ligandPart>
        <name>Fe</name>
        <dbReference type="ChEBI" id="CHEBI:18248"/>
    </ligandPart>
</feature>
<dbReference type="GO" id="GO:0016712">
    <property type="term" value="F:oxidoreductase activity, acting on paired donors, with incorporation or reduction of molecular oxygen, reduced flavin or flavoprotein as one donor, and incorporation of one atom of oxygen"/>
    <property type="evidence" value="ECO:0007669"/>
    <property type="project" value="UniProtKB-EC"/>
</dbReference>
<evidence type="ECO:0000256" key="12">
    <source>
        <dbReference type="ARBA" id="ARBA00023033"/>
    </source>
</evidence>
<evidence type="ECO:0000256" key="6">
    <source>
        <dbReference type="ARBA" id="ARBA00022617"/>
    </source>
</evidence>
<evidence type="ECO:0000256" key="10">
    <source>
        <dbReference type="ARBA" id="ARBA00023002"/>
    </source>
</evidence>
<evidence type="ECO:0000256" key="16">
    <source>
        <dbReference type="RuleBase" id="RU000461"/>
    </source>
</evidence>
<dbReference type="InterPro" id="IPR001128">
    <property type="entry name" value="Cyt_P450"/>
</dbReference>
<dbReference type="PANTHER" id="PTHR24292">
    <property type="entry name" value="CYTOCHROME P450"/>
    <property type="match status" value="1"/>
</dbReference>
<evidence type="ECO:0000256" key="11">
    <source>
        <dbReference type="ARBA" id="ARBA00023004"/>
    </source>
</evidence>
<evidence type="ECO:0000256" key="7">
    <source>
        <dbReference type="ARBA" id="ARBA00022723"/>
    </source>
</evidence>
<dbReference type="PRINTS" id="PR00463">
    <property type="entry name" value="EP450I"/>
</dbReference>
<protein>
    <recommendedName>
        <fullName evidence="5">unspecific monooxygenase</fullName>
        <ecNumber evidence="5">1.14.14.1</ecNumber>
    </recommendedName>
</protein>
<comment type="similarity">
    <text evidence="4 16">Belongs to the cytochrome P450 family.</text>
</comment>
<evidence type="ECO:0000256" key="13">
    <source>
        <dbReference type="ARBA" id="ARBA00023136"/>
    </source>
</evidence>
<dbReference type="InterPro" id="IPR050476">
    <property type="entry name" value="Insect_CytP450_Detox"/>
</dbReference>
<accession>A0AAU9VA76</accession>
<dbReference type="PROSITE" id="PS00086">
    <property type="entry name" value="CYTOCHROME_P450"/>
    <property type="match status" value="1"/>
</dbReference>
<sequence length="510" mass="58744">MILILIIILLVLIYFYATQNYDYWSKRNIKYESPIPFFGNHLQCSLGLKSIVAVSCELYNKYPDEKVVGYFHGRTPELIVRDPDIARLILNVDFAYFYPRGLGRDPKKEPFLKNLFHADGDSWKLLRQRLTPAFTTSKLKNMFPLIVKCAEKLEHMGEEIIARGGECDVRDFMARFTTEFIGACGFGIEMDTINNENSMFRKLGKQMFHRSRRDVFLILLWEIFPELRKMIRIFDKNLEKTLSTIILKIFEQRNFKPSGRNDFVDILLELAAKGKIKGDSLEYRNSNGLPKEVELEIDLQCLMAQVFVFFGAGFETSSSATSFTLHELAYNIDLQQKIQAEIDKVLLKYNNKLCYEAVAEMTLLEMAFKEALRILPPLGNLHRVCAAKYTIPQLGISIDPDVKIIIPIQAIQNDKRYFENPEVFNPERFADDKMNDLHKYIFLPFGEGPRACIGARLGQMQSIAGLAAVLHKFTVEPSEKSVRKIKMNPRLNIVQGVLNGIPLRLKLREK</sequence>
<dbReference type="Gene3D" id="1.10.630.10">
    <property type="entry name" value="Cytochrome P450"/>
    <property type="match status" value="1"/>
</dbReference>
<keyword evidence="7 15" id="KW-0479">Metal-binding</keyword>
<keyword evidence="18" id="KW-1185">Reference proteome</keyword>
<dbReference type="GO" id="GO:0020037">
    <property type="term" value="F:heme binding"/>
    <property type="evidence" value="ECO:0007669"/>
    <property type="project" value="InterPro"/>
</dbReference>
<keyword evidence="11 15" id="KW-0408">Iron</keyword>
<comment type="cofactor">
    <cofactor evidence="1 15">
        <name>heme</name>
        <dbReference type="ChEBI" id="CHEBI:30413"/>
    </cofactor>
</comment>
<evidence type="ECO:0000256" key="4">
    <source>
        <dbReference type="ARBA" id="ARBA00010617"/>
    </source>
</evidence>
<evidence type="ECO:0000256" key="14">
    <source>
        <dbReference type="ARBA" id="ARBA00047827"/>
    </source>
</evidence>
<keyword evidence="13" id="KW-0472">Membrane</keyword>
<dbReference type="GO" id="GO:0005506">
    <property type="term" value="F:iron ion binding"/>
    <property type="evidence" value="ECO:0007669"/>
    <property type="project" value="InterPro"/>
</dbReference>
<dbReference type="FunFam" id="1.10.630.10:FF:000042">
    <property type="entry name" value="Cytochrome P450"/>
    <property type="match status" value="1"/>
</dbReference>
<comment type="caution">
    <text evidence="17">The sequence shown here is derived from an EMBL/GenBank/DDBJ whole genome shotgun (WGS) entry which is preliminary data.</text>
</comment>
<proteinExistence type="inferred from homology"/>
<dbReference type="Proteomes" id="UP001153954">
    <property type="component" value="Unassembled WGS sequence"/>
</dbReference>
<comment type="subcellular location">
    <subcellularLocation>
        <location evidence="3">Endoplasmic reticulum membrane</location>
        <topology evidence="3">Peripheral membrane protein</topology>
    </subcellularLocation>
    <subcellularLocation>
        <location evidence="2">Microsome membrane</location>
        <topology evidence="2">Peripheral membrane protein</topology>
    </subcellularLocation>
</comment>
<keyword evidence="9" id="KW-0492">Microsome</keyword>
<dbReference type="PANTHER" id="PTHR24292:SF45">
    <property type="entry name" value="CYTOCHROME P450 6G1-RELATED"/>
    <property type="match status" value="1"/>
</dbReference>
<dbReference type="PRINTS" id="PR00385">
    <property type="entry name" value="P450"/>
</dbReference>
<dbReference type="AlphaFoldDB" id="A0AAU9VA76"/>
<dbReference type="EMBL" id="CAKOGL010000030">
    <property type="protein sequence ID" value="CAH2107640.1"/>
    <property type="molecule type" value="Genomic_DNA"/>
</dbReference>
<reference evidence="17" key="1">
    <citation type="submission" date="2022-03" db="EMBL/GenBank/DDBJ databases">
        <authorList>
            <person name="Tunstrom K."/>
        </authorList>
    </citation>
    <scope>NUCLEOTIDE SEQUENCE</scope>
</reference>
<name>A0AAU9VA76_EUPED</name>
<organism evidence="17 18">
    <name type="scientific">Euphydryas editha</name>
    <name type="common">Edith's checkerspot</name>
    <dbReference type="NCBI Taxonomy" id="104508"/>
    <lineage>
        <taxon>Eukaryota</taxon>
        <taxon>Metazoa</taxon>
        <taxon>Ecdysozoa</taxon>
        <taxon>Arthropoda</taxon>
        <taxon>Hexapoda</taxon>
        <taxon>Insecta</taxon>
        <taxon>Pterygota</taxon>
        <taxon>Neoptera</taxon>
        <taxon>Endopterygota</taxon>
        <taxon>Lepidoptera</taxon>
        <taxon>Glossata</taxon>
        <taxon>Ditrysia</taxon>
        <taxon>Papilionoidea</taxon>
        <taxon>Nymphalidae</taxon>
        <taxon>Nymphalinae</taxon>
        <taxon>Euphydryas</taxon>
    </lineage>
</organism>
<evidence type="ECO:0000256" key="5">
    <source>
        <dbReference type="ARBA" id="ARBA00012109"/>
    </source>
</evidence>
<dbReference type="InterPro" id="IPR036396">
    <property type="entry name" value="Cyt_P450_sf"/>
</dbReference>
<evidence type="ECO:0000256" key="3">
    <source>
        <dbReference type="ARBA" id="ARBA00004406"/>
    </source>
</evidence>
<evidence type="ECO:0000313" key="18">
    <source>
        <dbReference type="Proteomes" id="UP001153954"/>
    </source>
</evidence>
<comment type="catalytic activity">
    <reaction evidence="14">
        <text>an organic molecule + reduced [NADPH--hemoprotein reductase] + O2 = an alcohol + oxidized [NADPH--hemoprotein reductase] + H2O + H(+)</text>
        <dbReference type="Rhea" id="RHEA:17149"/>
        <dbReference type="Rhea" id="RHEA-COMP:11964"/>
        <dbReference type="Rhea" id="RHEA-COMP:11965"/>
        <dbReference type="ChEBI" id="CHEBI:15377"/>
        <dbReference type="ChEBI" id="CHEBI:15378"/>
        <dbReference type="ChEBI" id="CHEBI:15379"/>
        <dbReference type="ChEBI" id="CHEBI:30879"/>
        <dbReference type="ChEBI" id="CHEBI:57618"/>
        <dbReference type="ChEBI" id="CHEBI:58210"/>
        <dbReference type="ChEBI" id="CHEBI:142491"/>
        <dbReference type="EC" id="1.14.14.1"/>
    </reaction>
</comment>
<evidence type="ECO:0000256" key="8">
    <source>
        <dbReference type="ARBA" id="ARBA00022824"/>
    </source>
</evidence>
<evidence type="ECO:0000256" key="2">
    <source>
        <dbReference type="ARBA" id="ARBA00004174"/>
    </source>
</evidence>
<dbReference type="GO" id="GO:0005789">
    <property type="term" value="C:endoplasmic reticulum membrane"/>
    <property type="evidence" value="ECO:0007669"/>
    <property type="project" value="UniProtKB-SubCell"/>
</dbReference>
<keyword evidence="12 16" id="KW-0503">Monooxygenase</keyword>
<dbReference type="Pfam" id="PF00067">
    <property type="entry name" value="p450"/>
    <property type="match status" value="1"/>
</dbReference>
<dbReference type="InterPro" id="IPR017972">
    <property type="entry name" value="Cyt_P450_CS"/>
</dbReference>
<evidence type="ECO:0000256" key="1">
    <source>
        <dbReference type="ARBA" id="ARBA00001971"/>
    </source>
</evidence>
<dbReference type="InterPro" id="IPR002401">
    <property type="entry name" value="Cyt_P450_E_grp-I"/>
</dbReference>
<dbReference type="SUPFAM" id="SSF48264">
    <property type="entry name" value="Cytochrome P450"/>
    <property type="match status" value="1"/>
</dbReference>
<keyword evidence="8" id="KW-0256">Endoplasmic reticulum</keyword>
<evidence type="ECO:0000256" key="9">
    <source>
        <dbReference type="ARBA" id="ARBA00022848"/>
    </source>
</evidence>
<keyword evidence="10 16" id="KW-0560">Oxidoreductase</keyword>
<keyword evidence="6 15" id="KW-0349">Heme</keyword>
<evidence type="ECO:0000313" key="17">
    <source>
        <dbReference type="EMBL" id="CAH2107640.1"/>
    </source>
</evidence>
<gene>
    <name evidence="17" type="ORF">EEDITHA_LOCUS21652</name>
</gene>
<dbReference type="EC" id="1.14.14.1" evidence="5"/>
<dbReference type="CDD" id="cd11056">
    <property type="entry name" value="CYP6-like"/>
    <property type="match status" value="1"/>
</dbReference>